<keyword evidence="1" id="KW-0863">Zinc-finger</keyword>
<name>A0A8J6HUK3_TENMO</name>
<reference evidence="3" key="2">
    <citation type="submission" date="2021-08" db="EMBL/GenBank/DDBJ databases">
        <authorList>
            <person name="Eriksson T."/>
        </authorList>
    </citation>
    <scope>NUCLEOTIDE SEQUENCE</scope>
    <source>
        <strain evidence="3">Stoneville</strain>
        <tissue evidence="3">Whole head</tissue>
    </source>
</reference>
<comment type="caution">
    <text evidence="3">The sequence shown here is derived from an EMBL/GenBank/DDBJ whole genome shotgun (WGS) entry which is preliminary data.</text>
</comment>
<dbReference type="InterPro" id="IPR013087">
    <property type="entry name" value="Znf_C2H2_type"/>
</dbReference>
<reference evidence="3" key="1">
    <citation type="journal article" date="2020" name="J Insects Food Feed">
        <title>The yellow mealworm (Tenebrio molitor) genome: a resource for the emerging insects as food and feed industry.</title>
        <authorList>
            <person name="Eriksson T."/>
            <person name="Andere A."/>
            <person name="Kelstrup H."/>
            <person name="Emery V."/>
            <person name="Picard C."/>
        </authorList>
    </citation>
    <scope>NUCLEOTIDE SEQUENCE</scope>
    <source>
        <strain evidence="3">Stoneville</strain>
        <tissue evidence="3">Whole head</tissue>
    </source>
</reference>
<organism evidence="3 4">
    <name type="scientific">Tenebrio molitor</name>
    <name type="common">Yellow mealworm beetle</name>
    <dbReference type="NCBI Taxonomy" id="7067"/>
    <lineage>
        <taxon>Eukaryota</taxon>
        <taxon>Metazoa</taxon>
        <taxon>Ecdysozoa</taxon>
        <taxon>Arthropoda</taxon>
        <taxon>Hexapoda</taxon>
        <taxon>Insecta</taxon>
        <taxon>Pterygota</taxon>
        <taxon>Neoptera</taxon>
        <taxon>Endopterygota</taxon>
        <taxon>Coleoptera</taxon>
        <taxon>Polyphaga</taxon>
        <taxon>Cucujiformia</taxon>
        <taxon>Tenebrionidae</taxon>
        <taxon>Tenebrio</taxon>
    </lineage>
</organism>
<dbReference type="Proteomes" id="UP000719412">
    <property type="component" value="Unassembled WGS sequence"/>
</dbReference>
<dbReference type="AlphaFoldDB" id="A0A8J6HUK3"/>
<feature type="domain" description="C2H2-type" evidence="2">
    <location>
        <begin position="25"/>
        <end position="52"/>
    </location>
</feature>
<keyword evidence="1" id="KW-0862">Zinc</keyword>
<protein>
    <recommendedName>
        <fullName evidence="2">C2H2-type domain-containing protein</fullName>
    </recommendedName>
</protein>
<accession>A0A8J6HUK3</accession>
<evidence type="ECO:0000313" key="3">
    <source>
        <dbReference type="EMBL" id="KAH0819873.1"/>
    </source>
</evidence>
<feature type="domain" description="C2H2-type" evidence="2">
    <location>
        <begin position="66"/>
        <end position="93"/>
    </location>
</feature>
<keyword evidence="4" id="KW-1185">Reference proteome</keyword>
<evidence type="ECO:0000313" key="4">
    <source>
        <dbReference type="Proteomes" id="UP000719412"/>
    </source>
</evidence>
<dbReference type="PROSITE" id="PS50157">
    <property type="entry name" value="ZINC_FINGER_C2H2_2"/>
    <property type="match status" value="2"/>
</dbReference>
<dbReference type="EMBL" id="JABDTM020013438">
    <property type="protein sequence ID" value="KAH0819873.1"/>
    <property type="molecule type" value="Genomic_DNA"/>
</dbReference>
<evidence type="ECO:0000256" key="1">
    <source>
        <dbReference type="PROSITE-ProRule" id="PRU00042"/>
    </source>
</evidence>
<sequence>MKSHASRDCGNVKSYFCTFCKYGMYPCPQCPRVYSHYTSRYRHLKYECGKSPTFKCMVSPWFGVGFPCPNCPKIYKHYQSRNTHLKYECGKEPTFKCTVPECTFVTKRKGSLKAHLIGVSVSAVSQNLQAPTVEEYPFEVRVRQEPAVPVRSTLVHVPSQEEVHLEGPHAKRS</sequence>
<evidence type="ECO:0000259" key="2">
    <source>
        <dbReference type="PROSITE" id="PS50157"/>
    </source>
</evidence>
<proteinExistence type="predicted"/>
<dbReference type="Gene3D" id="3.30.160.60">
    <property type="entry name" value="Classic Zinc Finger"/>
    <property type="match status" value="1"/>
</dbReference>
<gene>
    <name evidence="3" type="ORF">GEV33_002918</name>
</gene>
<dbReference type="GO" id="GO:0008270">
    <property type="term" value="F:zinc ion binding"/>
    <property type="evidence" value="ECO:0007669"/>
    <property type="project" value="UniProtKB-KW"/>
</dbReference>
<keyword evidence="1" id="KW-0479">Metal-binding</keyword>